<keyword evidence="2" id="KW-1185">Reference proteome</keyword>
<sequence>MEFGEISYIPVTGRDPLLSRLFPDATIAECITTAVRKAEADKVLCTLKVRFATAPESYPPEVLVHHGRQALADTRHEASDIAVMARLQQLASSRDTTGVVPEVLKVGRVDFGHGSRLDYFCEEYVTGTVSLDSVLGEISESNLGSIADVVLESTCLREIHQLRIDSEEALSSLRGTPLNPVYDDGKSYGGWIGGPHLGYHKDTASLLKRVFEPPQAASTHNPLIYSLMAPLDLDGNPHVVIDSTRYPDLKPIQLTTKDLKHLYSASVLCHFALQDPSNILVWRHSRGQFSLAAIANWRHAAIMPLPLEAGLVNGDRGASARSADCAWSRVLREKALALLKPTDPEQKLNPEQKLDPEQKLLRGLMLVQQAISREERAGQDISMGEVTDGVGTMQVDG</sequence>
<comment type="caution">
    <text evidence="1">The sequence shown here is derived from an EMBL/GenBank/DDBJ whole genome shotgun (WGS) entry which is preliminary data.</text>
</comment>
<dbReference type="Proteomes" id="UP001583177">
    <property type="component" value="Unassembled WGS sequence"/>
</dbReference>
<reference evidence="1 2" key="1">
    <citation type="journal article" date="2024" name="IMA Fungus">
        <title>IMA Genome - F19 : A genome assembly and annotation guide to empower mycologists, including annotated draft genome sequences of Ceratocystis pirilliformis, Diaporthe australafricana, Fusarium ophioides, Paecilomyces lecythidis, and Sporothrix stenoceras.</title>
        <authorList>
            <person name="Aylward J."/>
            <person name="Wilson A.M."/>
            <person name="Visagie C.M."/>
            <person name="Spraker J."/>
            <person name="Barnes I."/>
            <person name="Buitendag C."/>
            <person name="Ceriani C."/>
            <person name="Del Mar Angel L."/>
            <person name="du Plessis D."/>
            <person name="Fuchs T."/>
            <person name="Gasser K."/>
            <person name="Kramer D."/>
            <person name="Li W."/>
            <person name="Munsamy K."/>
            <person name="Piso A."/>
            <person name="Price J.L."/>
            <person name="Sonnekus B."/>
            <person name="Thomas C."/>
            <person name="van der Nest A."/>
            <person name="van Dijk A."/>
            <person name="van Heerden A."/>
            <person name="van Vuuren N."/>
            <person name="Yilmaz N."/>
            <person name="Duong T.A."/>
            <person name="van der Merwe N.A."/>
            <person name="Wingfield M.J."/>
            <person name="Wingfield B.D."/>
        </authorList>
    </citation>
    <scope>NUCLEOTIDE SEQUENCE [LARGE SCALE GENOMIC DNA]</scope>
    <source>
        <strain evidence="1 2">CMW 18300</strain>
    </source>
</reference>
<name>A0ABR3WCD7_9PEZI</name>
<evidence type="ECO:0000313" key="1">
    <source>
        <dbReference type="EMBL" id="KAL1858314.1"/>
    </source>
</evidence>
<protein>
    <submittedName>
        <fullName evidence="1">Uncharacterized protein</fullName>
    </submittedName>
</protein>
<evidence type="ECO:0000313" key="2">
    <source>
        <dbReference type="Proteomes" id="UP001583177"/>
    </source>
</evidence>
<dbReference type="EMBL" id="JAWRVE010000105">
    <property type="protein sequence ID" value="KAL1858314.1"/>
    <property type="molecule type" value="Genomic_DNA"/>
</dbReference>
<gene>
    <name evidence="1" type="ORF">Daus18300_009932</name>
</gene>
<proteinExistence type="predicted"/>
<organism evidence="1 2">
    <name type="scientific">Diaporthe australafricana</name>
    <dbReference type="NCBI Taxonomy" id="127596"/>
    <lineage>
        <taxon>Eukaryota</taxon>
        <taxon>Fungi</taxon>
        <taxon>Dikarya</taxon>
        <taxon>Ascomycota</taxon>
        <taxon>Pezizomycotina</taxon>
        <taxon>Sordariomycetes</taxon>
        <taxon>Sordariomycetidae</taxon>
        <taxon>Diaporthales</taxon>
        <taxon>Diaporthaceae</taxon>
        <taxon>Diaporthe</taxon>
    </lineage>
</organism>
<accession>A0ABR3WCD7</accession>